<dbReference type="PANTHER" id="PTHR34477">
    <property type="entry name" value="UPF0213 PROTEIN YHBQ"/>
    <property type="match status" value="1"/>
</dbReference>
<evidence type="ECO:0000313" key="5">
    <source>
        <dbReference type="Proteomes" id="UP000218263"/>
    </source>
</evidence>
<keyword evidence="2" id="KW-0812">Transmembrane</keyword>
<accession>A0A110B2V5</accession>
<dbReference type="PROSITE" id="PS50164">
    <property type="entry name" value="GIY_YIG"/>
    <property type="match status" value="1"/>
</dbReference>
<dbReference type="CDD" id="cd10448">
    <property type="entry name" value="GIY-YIG_unchar_3"/>
    <property type="match status" value="1"/>
</dbReference>
<dbReference type="EMBL" id="AP017313">
    <property type="protein sequence ID" value="BAU54430.1"/>
    <property type="molecule type" value="Genomic_DNA"/>
</dbReference>
<sequence>MSGVRLIGNPSCPPRAHCESADRLAMSAVKKVKRLDGHPEIVVGGLACVEIASFLAMSAGIFLLFCMMFPKGGCVYIMTNKMHTVFYTGVSSDITGRVWQHKNKFYPNSYTARYNCDKLVYYAFYPRIEEAIAVENALKGGNRKNKIKLVNSMNPQWRDLYDDLIRE</sequence>
<evidence type="ECO:0000256" key="1">
    <source>
        <dbReference type="ARBA" id="ARBA00007435"/>
    </source>
</evidence>
<feature type="domain" description="GIY-YIG" evidence="3">
    <location>
        <begin position="71"/>
        <end position="148"/>
    </location>
</feature>
<gene>
    <name evidence="4" type="ORF">MgSA37_02606</name>
</gene>
<dbReference type="InterPro" id="IPR000305">
    <property type="entry name" value="GIY-YIG_endonuc"/>
</dbReference>
<comment type="similarity">
    <text evidence="1">Belongs to the UPF0213 family.</text>
</comment>
<dbReference type="PANTHER" id="PTHR34477:SF5">
    <property type="entry name" value="BSL5627 PROTEIN"/>
    <property type="match status" value="1"/>
</dbReference>
<dbReference type="SUPFAM" id="SSF82771">
    <property type="entry name" value="GIY-YIG endonuclease"/>
    <property type="match status" value="1"/>
</dbReference>
<dbReference type="Proteomes" id="UP000218263">
    <property type="component" value="Chromosome"/>
</dbReference>
<organism evidence="4 5">
    <name type="scientific">Mucilaginibacter gotjawali</name>
    <dbReference type="NCBI Taxonomy" id="1550579"/>
    <lineage>
        <taxon>Bacteria</taxon>
        <taxon>Pseudomonadati</taxon>
        <taxon>Bacteroidota</taxon>
        <taxon>Sphingobacteriia</taxon>
        <taxon>Sphingobacteriales</taxon>
        <taxon>Sphingobacteriaceae</taxon>
        <taxon>Mucilaginibacter</taxon>
    </lineage>
</organism>
<dbReference type="KEGG" id="mgot:MgSA37_02606"/>
<feature type="transmembrane region" description="Helical" evidence="2">
    <location>
        <begin position="41"/>
        <end position="69"/>
    </location>
</feature>
<dbReference type="Pfam" id="PF01541">
    <property type="entry name" value="GIY-YIG"/>
    <property type="match status" value="1"/>
</dbReference>
<dbReference type="AlphaFoldDB" id="A0A110B2V5"/>
<reference evidence="4 5" key="1">
    <citation type="submission" date="2015-12" db="EMBL/GenBank/DDBJ databases">
        <title>Genome sequence of Mucilaginibacter gotjawali.</title>
        <authorList>
            <person name="Lee J.S."/>
            <person name="Lee K.C."/>
            <person name="Kim K.K."/>
            <person name="Lee B.W."/>
        </authorList>
    </citation>
    <scope>NUCLEOTIDE SEQUENCE [LARGE SCALE GENOMIC DNA]</scope>
    <source>
        <strain evidence="4 5">SA3-7</strain>
    </source>
</reference>
<keyword evidence="5" id="KW-1185">Reference proteome</keyword>
<dbReference type="InterPro" id="IPR035901">
    <property type="entry name" value="GIY-YIG_endonuc_sf"/>
</dbReference>
<keyword evidence="2" id="KW-0472">Membrane</keyword>
<dbReference type="InterPro" id="IPR050190">
    <property type="entry name" value="UPF0213_domain"/>
</dbReference>
<evidence type="ECO:0000256" key="2">
    <source>
        <dbReference type="SAM" id="Phobius"/>
    </source>
</evidence>
<protein>
    <submittedName>
        <fullName evidence="4">GIY-YIG catalytic domain protein</fullName>
    </submittedName>
</protein>
<name>A0A110B2V5_9SPHI</name>
<proteinExistence type="inferred from homology"/>
<evidence type="ECO:0000259" key="3">
    <source>
        <dbReference type="PROSITE" id="PS50164"/>
    </source>
</evidence>
<evidence type="ECO:0000313" key="4">
    <source>
        <dbReference type="EMBL" id="BAU54430.1"/>
    </source>
</evidence>
<keyword evidence="2" id="KW-1133">Transmembrane helix</keyword>
<dbReference type="Gene3D" id="3.40.1440.10">
    <property type="entry name" value="GIY-YIG endonuclease"/>
    <property type="match status" value="1"/>
</dbReference>